<dbReference type="EMBL" id="LQPG01000007">
    <property type="protein sequence ID" value="ORW13856.1"/>
    <property type="molecule type" value="Genomic_DNA"/>
</dbReference>
<dbReference type="PANTHER" id="PTHR43060">
    <property type="entry name" value="3-HYDROXYISOBUTYRATE DEHYDROGENASE-LIKE 1, MITOCHONDRIAL-RELATED"/>
    <property type="match status" value="1"/>
</dbReference>
<evidence type="ECO:0000313" key="7">
    <source>
        <dbReference type="EMBL" id="ORW13856.1"/>
    </source>
</evidence>
<dbReference type="InterPro" id="IPR008927">
    <property type="entry name" value="6-PGluconate_DH-like_C_sf"/>
</dbReference>
<evidence type="ECO:0000256" key="2">
    <source>
        <dbReference type="ARBA" id="ARBA00023002"/>
    </source>
</evidence>
<dbReference type="Gene3D" id="1.10.1040.10">
    <property type="entry name" value="N-(1-d-carboxylethyl)-l-norvaline Dehydrogenase, domain 2"/>
    <property type="match status" value="1"/>
</dbReference>
<dbReference type="Pfam" id="PF14833">
    <property type="entry name" value="NAD_binding_11"/>
    <property type="match status" value="1"/>
</dbReference>
<feature type="domain" description="3-hydroxyisobutyrate dehydrogenase-like NAD-binding" evidence="6">
    <location>
        <begin position="168"/>
        <end position="264"/>
    </location>
</feature>
<sequence>MSTTGQVVGFVGAGQMGEPMVLRLVDAGYRVQVYARRPEVRERLAAAGAVPVDSVAAAARGAGVVISCLFSDAQLVDVVGGADGLLANADPDTVVVSHTTGTVSTLTGLTAEFPAGAVLVDAPVSGGAHDIAAGTLTVLLGGPDDAVARARPVLAAYADPVITTGELGTALNLKLINNVLFAANAQLVAGAVELGKSLGVRDTSLFEALAQCSGGSRAAGYVQSAGGVESFAKVVAPFMRKDVAACIEAAADRGVELGQLRTVAENGPLDLS</sequence>
<name>A0A1X1YRW8_9MYCO</name>
<evidence type="ECO:0000259" key="5">
    <source>
        <dbReference type="Pfam" id="PF03446"/>
    </source>
</evidence>
<dbReference type="AlphaFoldDB" id="A0A1X1YRW8"/>
<gene>
    <name evidence="7" type="ORF">AWC16_03570</name>
</gene>
<protein>
    <submittedName>
        <fullName evidence="7">6-phosphogluconate dehydrogenase</fullName>
    </submittedName>
</protein>
<proteinExistence type="inferred from homology"/>
<comment type="caution">
    <text evidence="7">The sequence shown here is derived from an EMBL/GenBank/DDBJ whole genome shotgun (WGS) entry which is preliminary data.</text>
</comment>
<reference evidence="7 8" key="1">
    <citation type="submission" date="2016-01" db="EMBL/GenBank/DDBJ databases">
        <title>The new phylogeny of the genus Mycobacterium.</title>
        <authorList>
            <person name="Tarcisio F."/>
            <person name="Conor M."/>
            <person name="Antonella G."/>
            <person name="Elisabetta G."/>
            <person name="Giulia F.S."/>
            <person name="Sara T."/>
            <person name="Anna F."/>
            <person name="Clotilde B."/>
            <person name="Roberto B."/>
            <person name="Veronica D.S."/>
            <person name="Fabio R."/>
            <person name="Monica P."/>
            <person name="Olivier J."/>
            <person name="Enrico T."/>
            <person name="Nicola S."/>
        </authorList>
    </citation>
    <scope>NUCLEOTIDE SEQUENCE [LARGE SCALE GENOMIC DNA]</scope>
    <source>
        <strain evidence="7 8">DSM 45394</strain>
    </source>
</reference>
<dbReference type="InterPro" id="IPR006115">
    <property type="entry name" value="6PGDH_NADP-bd"/>
</dbReference>
<keyword evidence="2" id="KW-0560">Oxidoreductase</keyword>
<organism evidence="7 8">
    <name type="scientific">Mycolicibacter longobardus</name>
    <dbReference type="NCBI Taxonomy" id="1108812"/>
    <lineage>
        <taxon>Bacteria</taxon>
        <taxon>Bacillati</taxon>
        <taxon>Actinomycetota</taxon>
        <taxon>Actinomycetes</taxon>
        <taxon>Mycobacteriales</taxon>
        <taxon>Mycobacteriaceae</taxon>
        <taxon>Mycolicibacter</taxon>
    </lineage>
</organism>
<keyword evidence="8" id="KW-1185">Reference proteome</keyword>
<evidence type="ECO:0000256" key="1">
    <source>
        <dbReference type="ARBA" id="ARBA00009080"/>
    </source>
</evidence>
<accession>A0A1X1YRW8</accession>
<comment type="similarity">
    <text evidence="1">Belongs to the HIBADH-related family.</text>
</comment>
<dbReference type="InterPro" id="IPR015815">
    <property type="entry name" value="HIBADH-related"/>
</dbReference>
<dbReference type="InterPro" id="IPR036291">
    <property type="entry name" value="NAD(P)-bd_dom_sf"/>
</dbReference>
<feature type="domain" description="6-phosphogluconate dehydrogenase NADP-binding" evidence="5">
    <location>
        <begin position="8"/>
        <end position="164"/>
    </location>
</feature>
<evidence type="ECO:0000259" key="6">
    <source>
        <dbReference type="Pfam" id="PF14833"/>
    </source>
</evidence>
<dbReference type="OrthoDB" id="3185659at2"/>
<dbReference type="PANTHER" id="PTHR43060:SF15">
    <property type="entry name" value="3-HYDROXYISOBUTYRATE DEHYDROGENASE-LIKE 1, MITOCHONDRIAL-RELATED"/>
    <property type="match status" value="1"/>
</dbReference>
<dbReference type="InterPro" id="IPR029154">
    <property type="entry name" value="HIBADH-like_NADP-bd"/>
</dbReference>
<dbReference type="Gene3D" id="3.40.50.720">
    <property type="entry name" value="NAD(P)-binding Rossmann-like Domain"/>
    <property type="match status" value="1"/>
</dbReference>
<dbReference type="InterPro" id="IPR013328">
    <property type="entry name" value="6PGD_dom2"/>
</dbReference>
<evidence type="ECO:0000256" key="3">
    <source>
        <dbReference type="ARBA" id="ARBA00023027"/>
    </source>
</evidence>
<dbReference type="GO" id="GO:0016491">
    <property type="term" value="F:oxidoreductase activity"/>
    <property type="evidence" value="ECO:0007669"/>
    <property type="project" value="UniProtKB-KW"/>
</dbReference>
<dbReference type="STRING" id="1108812.AWC16_03570"/>
<dbReference type="PIRSF" id="PIRSF000103">
    <property type="entry name" value="HIBADH"/>
    <property type="match status" value="1"/>
</dbReference>
<dbReference type="SUPFAM" id="SSF51735">
    <property type="entry name" value="NAD(P)-binding Rossmann-fold domains"/>
    <property type="match status" value="1"/>
</dbReference>
<keyword evidence="3" id="KW-0520">NAD</keyword>
<dbReference type="GO" id="GO:0050661">
    <property type="term" value="F:NADP binding"/>
    <property type="evidence" value="ECO:0007669"/>
    <property type="project" value="InterPro"/>
</dbReference>
<dbReference type="RefSeq" id="WP_085263145.1">
    <property type="nucleotide sequence ID" value="NZ_JACKVG010000012.1"/>
</dbReference>
<evidence type="ECO:0000313" key="8">
    <source>
        <dbReference type="Proteomes" id="UP000193866"/>
    </source>
</evidence>
<dbReference type="GO" id="GO:0051287">
    <property type="term" value="F:NAD binding"/>
    <property type="evidence" value="ECO:0007669"/>
    <property type="project" value="InterPro"/>
</dbReference>
<dbReference type="Pfam" id="PF03446">
    <property type="entry name" value="NAD_binding_2"/>
    <property type="match status" value="1"/>
</dbReference>
<dbReference type="SUPFAM" id="SSF48179">
    <property type="entry name" value="6-phosphogluconate dehydrogenase C-terminal domain-like"/>
    <property type="match status" value="1"/>
</dbReference>
<feature type="active site" evidence="4">
    <location>
        <position position="174"/>
    </location>
</feature>
<evidence type="ECO:0000256" key="4">
    <source>
        <dbReference type="PIRSR" id="PIRSR000103-1"/>
    </source>
</evidence>
<dbReference type="Proteomes" id="UP000193866">
    <property type="component" value="Unassembled WGS sequence"/>
</dbReference>